<dbReference type="GeneID" id="39871861"/>
<feature type="transmembrane region" description="Helical" evidence="1">
    <location>
        <begin position="223"/>
        <end position="240"/>
    </location>
</feature>
<dbReference type="KEGG" id="pmal:PMUG01_14055000"/>
<reference evidence="2 3" key="1">
    <citation type="submission" date="2016-06" db="EMBL/GenBank/DDBJ databases">
        <authorList>
            <consortium name="Pathogen Informatics"/>
        </authorList>
    </citation>
    <scope>NUCLEOTIDE SEQUENCE [LARGE SCALE GENOMIC DNA]</scope>
</reference>
<sequence>MIIQIVLFVIVTIKTYYSFHINYKILPKNKYNKNYTRKVQSVNYMYKYENTKSRKFKNKILSFFSNYFTDENDKYNLNEEEEEYLKMLGTTDSDDFKDLVKSHEEFLKTCSDIKSKLKYKDIFFFITQKIIKKNLHDFKRKQKFNIFGKDEYTSELSIDYIKSSNIEERIKEQMIKKLSDEMETKRYFLLRIFKWKGILNIINISTLMLPISFIGLLLSKMGLFSVAVNMLLTAHFLTFNKDQKKNMKASTLLLTLLPIVLHTSLGTVCSNIFLKYYKFNLPAFVRTENVLSFFINIQLYIASLIYFINYDNEVDTEQINDNFKNDYIDFNNNILSNDDI</sequence>
<dbReference type="VEuPathDB" id="PlasmoDB:PmUG01_14055000"/>
<evidence type="ECO:0000313" key="3">
    <source>
        <dbReference type="Proteomes" id="UP000219813"/>
    </source>
</evidence>
<accession>A0A1D3TF03</accession>
<feature type="transmembrane region" description="Helical" evidence="1">
    <location>
        <begin position="197"/>
        <end position="217"/>
    </location>
</feature>
<proteinExistence type="predicted"/>
<protein>
    <submittedName>
        <fullName evidence="2">Uncharacterized protein</fullName>
    </submittedName>
</protein>
<keyword evidence="1" id="KW-1133">Transmembrane helix</keyword>
<dbReference type="EMBL" id="LT594635">
    <property type="protein sequence ID" value="SCP03491.1"/>
    <property type="molecule type" value="Genomic_DNA"/>
</dbReference>
<keyword evidence="3" id="KW-1185">Reference proteome</keyword>
<feature type="transmembrane region" description="Helical" evidence="1">
    <location>
        <begin position="252"/>
        <end position="277"/>
    </location>
</feature>
<name>A0A1D3TF03_PLAMA</name>
<dbReference type="AlphaFoldDB" id="A0A1D3TF03"/>
<dbReference type="OMA" id="FFSNYFT"/>
<keyword evidence="1" id="KW-0812">Transmembrane</keyword>
<keyword evidence="1" id="KW-0472">Membrane</keyword>
<dbReference type="OrthoDB" id="375294at2759"/>
<organism evidence="2 3">
    <name type="scientific">Plasmodium malariae</name>
    <dbReference type="NCBI Taxonomy" id="5858"/>
    <lineage>
        <taxon>Eukaryota</taxon>
        <taxon>Sar</taxon>
        <taxon>Alveolata</taxon>
        <taxon>Apicomplexa</taxon>
        <taxon>Aconoidasida</taxon>
        <taxon>Haemosporida</taxon>
        <taxon>Plasmodiidae</taxon>
        <taxon>Plasmodium</taxon>
        <taxon>Plasmodium (Plasmodium)</taxon>
    </lineage>
</organism>
<gene>
    <name evidence="2" type="primary">PmUG01_14055000</name>
    <name evidence="2" type="ORF">PMUG01_14055000</name>
</gene>
<feature type="transmembrane region" description="Helical" evidence="1">
    <location>
        <begin position="289"/>
        <end position="308"/>
    </location>
</feature>
<dbReference type="Proteomes" id="UP000219813">
    <property type="component" value="Chromosome 14"/>
</dbReference>
<evidence type="ECO:0000256" key="1">
    <source>
        <dbReference type="SAM" id="Phobius"/>
    </source>
</evidence>
<dbReference type="RefSeq" id="XP_028864444.1">
    <property type="nucleotide sequence ID" value="XM_029008123.1"/>
</dbReference>
<evidence type="ECO:0000313" key="2">
    <source>
        <dbReference type="EMBL" id="SCP03491.1"/>
    </source>
</evidence>